<dbReference type="EMBL" id="FWWU01000009">
    <property type="protein sequence ID" value="SMB94479.1"/>
    <property type="molecule type" value="Genomic_DNA"/>
</dbReference>
<sequence length="264" mass="28534">MRESTQKFKPTLKAAFLLALLVTPAMAHDLGGAGFSEKVAVLNLAPGAAGTLRDRDISVQIPRNAFSRAVKIELFRGERVGGSAFPAWKEAAPQNSDVLDAFVLVITDPATNKHIVAVPKLTYTLRDPRVKDGLQVWATGQAAPLKRVGQPIPITVKPGEVSFTLTDLTHGWLVTAPRAAVASAFSVDMQGMKFQPGTISVNVGESVRFVQKDDVPHNVVINDVMESPPSMKKGQVYTHTFSGPGTYRVYCEIHPTMTMTVTVK</sequence>
<dbReference type="PANTHER" id="PTHR36507">
    <property type="entry name" value="BLL1555 PROTEIN"/>
    <property type="match status" value="1"/>
</dbReference>
<dbReference type="STRING" id="695939.SAMN00790413_02404"/>
<evidence type="ECO:0000313" key="5">
    <source>
        <dbReference type="EMBL" id="SMB94479.1"/>
    </source>
</evidence>
<keyword evidence="1" id="KW-0479">Metal-binding</keyword>
<evidence type="ECO:0000256" key="3">
    <source>
        <dbReference type="SAM" id="SignalP"/>
    </source>
</evidence>
<dbReference type="GO" id="GO:0009055">
    <property type="term" value="F:electron transfer activity"/>
    <property type="evidence" value="ECO:0007669"/>
    <property type="project" value="InterPro"/>
</dbReference>
<feature type="chain" id="PRO_5013388927" evidence="3">
    <location>
        <begin position="28"/>
        <end position="264"/>
    </location>
</feature>
<dbReference type="Gene3D" id="2.60.40.420">
    <property type="entry name" value="Cupredoxins - blue copper proteins"/>
    <property type="match status" value="1"/>
</dbReference>
<keyword evidence="6" id="KW-1185">Reference proteome</keyword>
<feature type="domain" description="Blue (type 1) copper" evidence="4">
    <location>
        <begin position="185"/>
        <end position="263"/>
    </location>
</feature>
<gene>
    <name evidence="5" type="ORF">SAMN00790413_02404</name>
</gene>
<dbReference type="InterPro" id="IPR000923">
    <property type="entry name" value="BlueCu_1"/>
</dbReference>
<evidence type="ECO:0000256" key="1">
    <source>
        <dbReference type="ARBA" id="ARBA00022723"/>
    </source>
</evidence>
<evidence type="ECO:0000256" key="2">
    <source>
        <dbReference type="ARBA" id="ARBA00023008"/>
    </source>
</evidence>
<keyword evidence="3" id="KW-0732">Signal</keyword>
<dbReference type="AlphaFoldDB" id="A0A1W1VM75"/>
<dbReference type="GO" id="GO:0005507">
    <property type="term" value="F:copper ion binding"/>
    <property type="evidence" value="ECO:0007669"/>
    <property type="project" value="InterPro"/>
</dbReference>
<dbReference type="Proteomes" id="UP000192582">
    <property type="component" value="Unassembled WGS sequence"/>
</dbReference>
<dbReference type="PANTHER" id="PTHR36507:SF1">
    <property type="entry name" value="BLL1555 PROTEIN"/>
    <property type="match status" value="1"/>
</dbReference>
<protein>
    <submittedName>
        <fullName evidence="5">Plastocyanin</fullName>
    </submittedName>
</protein>
<proteinExistence type="predicted"/>
<accession>A0A1W1VM75</accession>
<dbReference type="InterPro" id="IPR008972">
    <property type="entry name" value="Cupredoxin"/>
</dbReference>
<name>A0A1W1VM75_9DEIO</name>
<evidence type="ECO:0000259" key="4">
    <source>
        <dbReference type="Pfam" id="PF00127"/>
    </source>
</evidence>
<evidence type="ECO:0000313" key="6">
    <source>
        <dbReference type="Proteomes" id="UP000192582"/>
    </source>
</evidence>
<reference evidence="5 6" key="1">
    <citation type="submission" date="2017-04" db="EMBL/GenBank/DDBJ databases">
        <authorList>
            <person name="Afonso C.L."/>
            <person name="Miller P.J."/>
            <person name="Scott M.A."/>
            <person name="Spackman E."/>
            <person name="Goraichik I."/>
            <person name="Dimitrov K.M."/>
            <person name="Suarez D.L."/>
            <person name="Swayne D.E."/>
        </authorList>
    </citation>
    <scope>NUCLEOTIDE SEQUENCE [LARGE SCALE GENOMIC DNA]</scope>
    <source>
        <strain evidence="5 6">KR-140</strain>
    </source>
</reference>
<dbReference type="InterPro" id="IPR052721">
    <property type="entry name" value="ET_Amicyanin"/>
</dbReference>
<dbReference type="SUPFAM" id="SSF49503">
    <property type="entry name" value="Cupredoxins"/>
    <property type="match status" value="1"/>
</dbReference>
<dbReference type="Pfam" id="PF00127">
    <property type="entry name" value="Copper-bind"/>
    <property type="match status" value="1"/>
</dbReference>
<keyword evidence="2" id="KW-0186">Copper</keyword>
<feature type="signal peptide" evidence="3">
    <location>
        <begin position="1"/>
        <end position="27"/>
    </location>
</feature>
<dbReference type="OrthoDB" id="680163at2"/>
<dbReference type="RefSeq" id="WP_084049677.1">
    <property type="nucleotide sequence ID" value="NZ_FWWU01000009.1"/>
</dbReference>
<organism evidence="5 6">
    <name type="scientific">Deinococcus hopiensis KR-140</name>
    <dbReference type="NCBI Taxonomy" id="695939"/>
    <lineage>
        <taxon>Bacteria</taxon>
        <taxon>Thermotogati</taxon>
        <taxon>Deinococcota</taxon>
        <taxon>Deinococci</taxon>
        <taxon>Deinococcales</taxon>
        <taxon>Deinococcaceae</taxon>
        <taxon>Deinococcus</taxon>
    </lineage>
</organism>